<evidence type="ECO:0000313" key="10">
    <source>
        <dbReference type="EMBL" id="AEE48020.1"/>
    </source>
</evidence>
<dbReference type="CDD" id="cd02440">
    <property type="entry name" value="AdoMet_MTases"/>
    <property type="match status" value="1"/>
</dbReference>
<dbReference type="InterPro" id="IPR036974">
    <property type="entry name" value="PUA_sf"/>
</dbReference>
<dbReference type="PROSITE" id="PS50890">
    <property type="entry name" value="PUA"/>
    <property type="match status" value="1"/>
</dbReference>
<comment type="subcellular location">
    <subcellularLocation>
        <location evidence="1">Cytoplasm</location>
    </subcellularLocation>
</comment>
<keyword evidence="11" id="KW-1185">Reference proteome</keyword>
<dbReference type="KEGG" id="hhy:Halhy_0107"/>
<dbReference type="InterPro" id="IPR019614">
    <property type="entry name" value="SAM-dep_methyl-trfase"/>
</dbReference>
<evidence type="ECO:0000256" key="5">
    <source>
        <dbReference type="ARBA" id="ARBA00022679"/>
    </source>
</evidence>
<dbReference type="GO" id="GO:0052913">
    <property type="term" value="F:16S rRNA (guanine(966)-N(2))-methyltransferase activity"/>
    <property type="evidence" value="ECO:0007669"/>
    <property type="project" value="UniProtKB-EC"/>
</dbReference>
<dbReference type="RefSeq" id="WP_013762584.1">
    <property type="nucleotide sequence ID" value="NC_015510.1"/>
</dbReference>
<name>F4KSQ6_HALH1</name>
<dbReference type="Pfam" id="PF10672">
    <property type="entry name" value="Methyltrans_SAM"/>
    <property type="match status" value="1"/>
</dbReference>
<dbReference type="Gene3D" id="3.30.750.80">
    <property type="entry name" value="RNA methyltransferase domain (HRMD) like"/>
    <property type="match status" value="1"/>
</dbReference>
<evidence type="ECO:0000259" key="9">
    <source>
        <dbReference type="SMART" id="SM00359"/>
    </source>
</evidence>
<dbReference type="Gene3D" id="3.40.50.150">
    <property type="entry name" value="Vaccinia Virus protein VP39"/>
    <property type="match status" value="1"/>
</dbReference>
<dbReference type="SUPFAM" id="SSF53335">
    <property type="entry name" value="S-adenosyl-L-methionine-dependent methyltransferases"/>
    <property type="match status" value="1"/>
</dbReference>
<dbReference type="EMBL" id="CP002691">
    <property type="protein sequence ID" value="AEE48020.1"/>
    <property type="molecule type" value="Genomic_DNA"/>
</dbReference>
<dbReference type="CDD" id="cd11572">
    <property type="entry name" value="RlmI_M_like"/>
    <property type="match status" value="1"/>
</dbReference>
<dbReference type="Gene3D" id="2.30.130.10">
    <property type="entry name" value="PUA domain"/>
    <property type="match status" value="1"/>
</dbReference>
<dbReference type="PANTHER" id="PTHR42873">
    <property type="entry name" value="RIBOSOMAL RNA LARGE SUBUNIT METHYLTRANSFERASE"/>
    <property type="match status" value="1"/>
</dbReference>
<keyword evidence="4 10" id="KW-0489">Methyltransferase</keyword>
<keyword evidence="6" id="KW-0949">S-adenosyl-L-methionine</keyword>
<dbReference type="GO" id="GO:0003723">
    <property type="term" value="F:RNA binding"/>
    <property type="evidence" value="ECO:0007669"/>
    <property type="project" value="UniProtKB-KW"/>
</dbReference>
<evidence type="ECO:0000256" key="1">
    <source>
        <dbReference type="ARBA" id="ARBA00004496"/>
    </source>
</evidence>
<feature type="domain" description="PUA" evidence="9">
    <location>
        <begin position="2"/>
        <end position="85"/>
    </location>
</feature>
<dbReference type="InterPro" id="IPR029063">
    <property type="entry name" value="SAM-dependent_MTases_sf"/>
</dbReference>
<evidence type="ECO:0000256" key="3">
    <source>
        <dbReference type="ARBA" id="ARBA00022552"/>
    </source>
</evidence>
<organism evidence="10 11">
    <name type="scientific">Haliscomenobacter hydrossis (strain ATCC 27775 / DSM 1100 / LMG 10767 / O)</name>
    <dbReference type="NCBI Taxonomy" id="760192"/>
    <lineage>
        <taxon>Bacteria</taxon>
        <taxon>Pseudomonadati</taxon>
        <taxon>Bacteroidota</taxon>
        <taxon>Saprospiria</taxon>
        <taxon>Saprospirales</taxon>
        <taxon>Haliscomenobacteraceae</taxon>
        <taxon>Haliscomenobacter</taxon>
    </lineage>
</organism>
<dbReference type="Pfam" id="PF17785">
    <property type="entry name" value="PUA_3"/>
    <property type="match status" value="1"/>
</dbReference>
<dbReference type="STRING" id="760192.Halhy_0107"/>
<evidence type="ECO:0000256" key="4">
    <source>
        <dbReference type="ARBA" id="ARBA00022603"/>
    </source>
</evidence>
<evidence type="ECO:0000256" key="8">
    <source>
        <dbReference type="ARBA" id="ARBA00038091"/>
    </source>
</evidence>
<dbReference type="SMART" id="SM00359">
    <property type="entry name" value="PUA"/>
    <property type="match status" value="1"/>
</dbReference>
<comment type="similarity">
    <text evidence="8">Belongs to the methyltransferase superfamily. RlmI family.</text>
</comment>
<dbReference type="GO" id="GO:0005737">
    <property type="term" value="C:cytoplasm"/>
    <property type="evidence" value="ECO:0007669"/>
    <property type="project" value="UniProtKB-SubCell"/>
</dbReference>
<dbReference type="CDD" id="cd21153">
    <property type="entry name" value="PUA_RlmI"/>
    <property type="match status" value="1"/>
</dbReference>
<keyword evidence="3" id="KW-0698">rRNA processing</keyword>
<evidence type="ECO:0000256" key="2">
    <source>
        <dbReference type="ARBA" id="ARBA00022490"/>
    </source>
</evidence>
<evidence type="ECO:0000256" key="7">
    <source>
        <dbReference type="ARBA" id="ARBA00022884"/>
    </source>
</evidence>
<reference evidence="10 11" key="1">
    <citation type="journal article" date="2011" name="Stand. Genomic Sci.">
        <title>Complete genome sequence of Haliscomenobacter hydrossis type strain (O).</title>
        <authorList>
            <consortium name="US DOE Joint Genome Institute (JGI-PGF)"/>
            <person name="Daligault H."/>
            <person name="Lapidus A."/>
            <person name="Zeytun A."/>
            <person name="Nolan M."/>
            <person name="Lucas S."/>
            <person name="Del Rio T.G."/>
            <person name="Tice H."/>
            <person name="Cheng J.F."/>
            <person name="Tapia R."/>
            <person name="Han C."/>
            <person name="Goodwin L."/>
            <person name="Pitluck S."/>
            <person name="Liolios K."/>
            <person name="Pagani I."/>
            <person name="Ivanova N."/>
            <person name="Huntemann M."/>
            <person name="Mavromatis K."/>
            <person name="Mikhailova N."/>
            <person name="Pati A."/>
            <person name="Chen A."/>
            <person name="Palaniappan K."/>
            <person name="Land M."/>
            <person name="Hauser L."/>
            <person name="Brambilla E.M."/>
            <person name="Rohde M."/>
            <person name="Verbarg S."/>
            <person name="Goker M."/>
            <person name="Bristow J."/>
            <person name="Eisen J.A."/>
            <person name="Markowitz V."/>
            <person name="Hugenholtz P."/>
            <person name="Kyrpides N.C."/>
            <person name="Klenk H.P."/>
            <person name="Woyke T."/>
        </authorList>
    </citation>
    <scope>NUCLEOTIDE SEQUENCE [LARGE SCALE GENOMIC DNA]</scope>
    <source>
        <strain evidence="11">ATCC 27775 / DSM 1100 / LMG 10767 / O</strain>
    </source>
</reference>
<sequence>MKQIFLKDKRDAAVLRFHPWVFSGAVARKSGAIEDGEWVEVRSHKSDLLGMGHYQDGSICVRLLSFQPAEIDQSFWTKKIANAYQYRKAIELTDRELINCYRLVHGEGDGLPGLVIDIYGEVAVVQCHSIGMHKDRTFIAQALQDVYGAKLKAVFDKSAESLPKDYAGKMQNGYLYGTGGEPVVKEYGALFSIDWETGQKTGFFLDQRENRRLLGEYATGKKVLNAFCYTGGFSIYALKAGAHSVDSVDVSAKAMELTDKNVALNGYDDSRHQSYTSDVLDFLRKTHNTYDLMIVDPPAFAKNMEKRHNAVQGYKRLNAQAMEKINPGGILFTFSCSQVVNKQLFYDTIVAAALEAGRQVRVMHQLSQGPDHPVNMFHPEGEYLKGLVLYVE</sequence>
<dbReference type="eggNOG" id="COG1092">
    <property type="taxonomic scope" value="Bacteria"/>
</dbReference>
<dbReference type="PANTHER" id="PTHR42873:SF1">
    <property type="entry name" value="S-ADENOSYLMETHIONINE-DEPENDENT METHYLTRANSFERASE DOMAIN-CONTAINING PROTEIN"/>
    <property type="match status" value="1"/>
</dbReference>
<keyword evidence="7" id="KW-0694">RNA-binding</keyword>
<gene>
    <name evidence="10" type="ordered locus">Halhy_0107</name>
</gene>
<protein>
    <submittedName>
        <fullName evidence="10">rRNA (Guanine-N(2)-)-methyltransferase</fullName>
        <ecNumber evidence="10">2.1.1.171</ecNumber>
    </submittedName>
</protein>
<dbReference type="AlphaFoldDB" id="F4KSQ6"/>
<accession>F4KSQ6</accession>
<reference key="2">
    <citation type="submission" date="2011-04" db="EMBL/GenBank/DDBJ databases">
        <title>Complete sequence of chromosome of Haliscomenobacter hydrossis DSM 1100.</title>
        <authorList>
            <consortium name="US DOE Joint Genome Institute (JGI-PGF)"/>
            <person name="Lucas S."/>
            <person name="Han J."/>
            <person name="Lapidus A."/>
            <person name="Bruce D."/>
            <person name="Goodwin L."/>
            <person name="Pitluck S."/>
            <person name="Peters L."/>
            <person name="Kyrpides N."/>
            <person name="Mavromatis K."/>
            <person name="Ivanova N."/>
            <person name="Ovchinnikova G."/>
            <person name="Pagani I."/>
            <person name="Daligault H."/>
            <person name="Detter J.C."/>
            <person name="Han C."/>
            <person name="Land M."/>
            <person name="Hauser L."/>
            <person name="Markowitz V."/>
            <person name="Cheng J.-F."/>
            <person name="Hugenholtz P."/>
            <person name="Woyke T."/>
            <person name="Wu D."/>
            <person name="Verbarg S."/>
            <person name="Frueling A."/>
            <person name="Brambilla E."/>
            <person name="Klenk H.-P."/>
            <person name="Eisen J.A."/>
        </authorList>
    </citation>
    <scope>NUCLEOTIDE SEQUENCE</scope>
    <source>
        <strain>DSM 1100</strain>
    </source>
</reference>
<evidence type="ECO:0000256" key="6">
    <source>
        <dbReference type="ARBA" id="ARBA00022691"/>
    </source>
</evidence>
<dbReference type="SUPFAM" id="SSF88697">
    <property type="entry name" value="PUA domain-like"/>
    <property type="match status" value="1"/>
</dbReference>
<dbReference type="OrthoDB" id="9805492at2"/>
<dbReference type="InterPro" id="IPR015947">
    <property type="entry name" value="PUA-like_sf"/>
</dbReference>
<dbReference type="EC" id="2.1.1.171" evidence="10"/>
<dbReference type="InterPro" id="IPR002478">
    <property type="entry name" value="PUA"/>
</dbReference>
<dbReference type="Proteomes" id="UP000008461">
    <property type="component" value="Chromosome"/>
</dbReference>
<keyword evidence="5 10" id="KW-0808">Transferase</keyword>
<keyword evidence="2" id="KW-0963">Cytoplasm</keyword>
<dbReference type="HOGENOM" id="CLU_014042_0_0_10"/>
<proteinExistence type="inferred from homology"/>
<evidence type="ECO:0000313" key="11">
    <source>
        <dbReference type="Proteomes" id="UP000008461"/>
    </source>
</evidence>
<dbReference type="InterPro" id="IPR041532">
    <property type="entry name" value="RlmI-like_PUA"/>
</dbReference>